<dbReference type="Proteomes" id="UP000278962">
    <property type="component" value="Unassembled WGS sequence"/>
</dbReference>
<protein>
    <submittedName>
        <fullName evidence="3">Uncharacterized protein</fullName>
    </submittedName>
</protein>
<organism evidence="3 4">
    <name type="scientific">Solirubrobacter pauli</name>
    <dbReference type="NCBI Taxonomy" id="166793"/>
    <lineage>
        <taxon>Bacteria</taxon>
        <taxon>Bacillati</taxon>
        <taxon>Actinomycetota</taxon>
        <taxon>Thermoleophilia</taxon>
        <taxon>Solirubrobacterales</taxon>
        <taxon>Solirubrobacteraceae</taxon>
        <taxon>Solirubrobacter</taxon>
    </lineage>
</organism>
<proteinExistence type="predicted"/>
<sequence length="301" mass="31286">MDAGRAVRWCSWVLVGATLLPGVAEAASVPVIATGPTITGTPRVGAQLTATATWQGDPTPTAVWAWLRCAKTTGSCDVVARATSATYRPVQADVGSVLRVRLRVTNTEGYVEKRSDPTAPVAAAPPPTPTPTATPVPPPPPPVPTATPVGTATPVPTPPATAAPTIVAPAAVPTPAPTVVPAPAPPPRLSPFPVVRVKGLLIAGGARVTLLSVRAPRGSQVRVRCRGADCPVRTYTAPKPTGRLRPFERALRAGTRLEIRVTKPGFIGKSTLIVIRRDDEPKRTDRCLPPGARRAVRCPAP</sequence>
<evidence type="ECO:0000313" key="4">
    <source>
        <dbReference type="Proteomes" id="UP000278962"/>
    </source>
</evidence>
<dbReference type="EMBL" id="RBIL01000003">
    <property type="protein sequence ID" value="RKQ84898.1"/>
    <property type="molecule type" value="Genomic_DNA"/>
</dbReference>
<name>A0A660KV16_9ACTN</name>
<feature type="signal peptide" evidence="2">
    <location>
        <begin position="1"/>
        <end position="26"/>
    </location>
</feature>
<gene>
    <name evidence="3" type="ORF">C8N24_6529</name>
</gene>
<dbReference type="Gene3D" id="2.60.40.2700">
    <property type="match status" value="1"/>
</dbReference>
<reference evidence="3 4" key="1">
    <citation type="submission" date="2018-10" db="EMBL/GenBank/DDBJ databases">
        <title>Genomic Encyclopedia of Archaeal and Bacterial Type Strains, Phase II (KMG-II): from individual species to whole genera.</title>
        <authorList>
            <person name="Goeker M."/>
        </authorList>
    </citation>
    <scope>NUCLEOTIDE SEQUENCE [LARGE SCALE GENOMIC DNA]</scope>
    <source>
        <strain evidence="3 4">DSM 14954</strain>
    </source>
</reference>
<evidence type="ECO:0000256" key="2">
    <source>
        <dbReference type="SAM" id="SignalP"/>
    </source>
</evidence>
<keyword evidence="4" id="KW-1185">Reference proteome</keyword>
<comment type="caution">
    <text evidence="3">The sequence shown here is derived from an EMBL/GenBank/DDBJ whole genome shotgun (WGS) entry which is preliminary data.</text>
</comment>
<feature type="region of interest" description="Disordered" evidence="1">
    <location>
        <begin position="111"/>
        <end position="151"/>
    </location>
</feature>
<dbReference type="AlphaFoldDB" id="A0A660KV16"/>
<evidence type="ECO:0000256" key="1">
    <source>
        <dbReference type="SAM" id="MobiDB-lite"/>
    </source>
</evidence>
<keyword evidence="2" id="KW-0732">Signal</keyword>
<feature type="compositionally biased region" description="Pro residues" evidence="1">
    <location>
        <begin position="123"/>
        <end position="145"/>
    </location>
</feature>
<feature type="chain" id="PRO_5024839895" evidence="2">
    <location>
        <begin position="27"/>
        <end position="301"/>
    </location>
</feature>
<accession>A0A660KV16</accession>
<evidence type="ECO:0000313" key="3">
    <source>
        <dbReference type="EMBL" id="RKQ84898.1"/>
    </source>
</evidence>